<keyword evidence="3" id="KW-0862">Zinc</keyword>
<name>A0AAW0BMU1_9AGAR</name>
<evidence type="ECO:0000256" key="2">
    <source>
        <dbReference type="ARBA" id="ARBA00022771"/>
    </source>
</evidence>
<comment type="caution">
    <text evidence="7">The sequence shown here is derived from an EMBL/GenBank/DDBJ whole genome shotgun (WGS) entry which is preliminary data.</text>
</comment>
<keyword evidence="1" id="KW-0479">Metal-binding</keyword>
<keyword evidence="8" id="KW-1185">Reference proteome</keyword>
<protein>
    <recommendedName>
        <fullName evidence="6">MYND-type domain-containing protein</fullName>
    </recommendedName>
</protein>
<dbReference type="Proteomes" id="UP001383192">
    <property type="component" value="Unassembled WGS sequence"/>
</dbReference>
<dbReference type="GO" id="GO:0008270">
    <property type="term" value="F:zinc ion binding"/>
    <property type="evidence" value="ECO:0007669"/>
    <property type="project" value="UniProtKB-KW"/>
</dbReference>
<dbReference type="Pfam" id="PF01753">
    <property type="entry name" value="zf-MYND"/>
    <property type="match status" value="1"/>
</dbReference>
<feature type="region of interest" description="Disordered" evidence="5">
    <location>
        <begin position="1"/>
        <end position="59"/>
    </location>
</feature>
<feature type="domain" description="MYND-type" evidence="6">
    <location>
        <begin position="633"/>
        <end position="683"/>
    </location>
</feature>
<evidence type="ECO:0000256" key="4">
    <source>
        <dbReference type="PROSITE-ProRule" id="PRU00134"/>
    </source>
</evidence>
<dbReference type="Gene3D" id="6.10.140.2220">
    <property type="match status" value="1"/>
</dbReference>
<evidence type="ECO:0000256" key="1">
    <source>
        <dbReference type="ARBA" id="ARBA00022723"/>
    </source>
</evidence>
<evidence type="ECO:0000256" key="5">
    <source>
        <dbReference type="SAM" id="MobiDB-lite"/>
    </source>
</evidence>
<dbReference type="EMBL" id="JAYKXP010000096">
    <property type="protein sequence ID" value="KAK7027398.1"/>
    <property type="molecule type" value="Genomic_DNA"/>
</dbReference>
<reference evidence="7 8" key="1">
    <citation type="submission" date="2024-01" db="EMBL/GenBank/DDBJ databases">
        <title>A draft genome for a cacao thread blight-causing isolate of Paramarasmius palmivorus.</title>
        <authorList>
            <person name="Baruah I.K."/>
            <person name="Bukari Y."/>
            <person name="Amoako-Attah I."/>
            <person name="Meinhardt L.W."/>
            <person name="Bailey B.A."/>
            <person name="Cohen S.P."/>
        </authorList>
    </citation>
    <scope>NUCLEOTIDE SEQUENCE [LARGE SCALE GENOMIC DNA]</scope>
    <source>
        <strain evidence="7 8">GH-12</strain>
    </source>
</reference>
<proteinExistence type="predicted"/>
<accession>A0AAW0BMU1</accession>
<keyword evidence="2 4" id="KW-0863">Zinc-finger</keyword>
<evidence type="ECO:0000259" key="6">
    <source>
        <dbReference type="PROSITE" id="PS50865"/>
    </source>
</evidence>
<dbReference type="PROSITE" id="PS50865">
    <property type="entry name" value="ZF_MYND_2"/>
    <property type="match status" value="1"/>
</dbReference>
<organism evidence="7 8">
    <name type="scientific">Paramarasmius palmivorus</name>
    <dbReference type="NCBI Taxonomy" id="297713"/>
    <lineage>
        <taxon>Eukaryota</taxon>
        <taxon>Fungi</taxon>
        <taxon>Dikarya</taxon>
        <taxon>Basidiomycota</taxon>
        <taxon>Agaricomycotina</taxon>
        <taxon>Agaricomycetes</taxon>
        <taxon>Agaricomycetidae</taxon>
        <taxon>Agaricales</taxon>
        <taxon>Marasmiineae</taxon>
        <taxon>Marasmiaceae</taxon>
        <taxon>Paramarasmius</taxon>
    </lineage>
</organism>
<sequence>MSGEPRSLRFSQEVLRVGMPDEGRNSASPSSSEGPVSGASQGLDVRLSPGPDENDPSLDPDVRRWLRLREFLFSLDLILEGELTTDVVVELLELVAAEGIRGLGPLLVVVESFASLEKDEPEGGDAVDAQTPTLSYAVVASTTLKIALFARRLACTTILIAAFDLGLVFGWRAPFVVPTSFAGSLAVLKVCASSSPVVVGDMTVSCSMSSERVENMSALARMGDPFTLDLVKLILSAPVPGTADEPWTVVSRCTEVVAALEAFTVYLHPYPFGHLHQYSNLPGMDGEQTWMSLVRWFRGLHIWSGTFVGSNSLPQALTTACWVDKMLTSVFDLVYVFLQHYPLSPVARILRLSADFRRLCIQYLYGALLVSESSLASVVAVVAHPFWKSSSFERDRVRPTLEGLFVVRPPLGFLREALGRFVRLLLGESVLDNSAELHALALIVVQMHEYMDLSLCSFNAARWFSRCMRTVLALLEGVDTRSTTLLVALELDVLGRLLSLCFRVVHPIVAMQEGSGWVLDALKAGLLRAVMDIVAYVSVEKARARHTRTVDHSSSLLKKCDDLLVSLIPHLLTPSILRLVRKQMLKHDPRRLRVLEGWAAWCEEVAMVYEVRFGYKCTSYSEASLRLCSYGSCEGNSVVATRLAEDVPMSTGYSRLCGGCSRVAYCSNRCRRSHWKESHSKDCVYTGAARKSGEAFLLRFDVGFLRTFAHTFLQSRITALALFRLTMSPQDVLVLDLSDYFGDVRVDLRETWVGRVGFRVPPEGYEDGDLVVVACGRQRVYFCTWLSPGSREPPFIYD</sequence>
<dbReference type="AlphaFoldDB" id="A0AAW0BMU1"/>
<feature type="compositionally biased region" description="Low complexity" evidence="5">
    <location>
        <begin position="26"/>
        <end position="40"/>
    </location>
</feature>
<gene>
    <name evidence="7" type="ORF">VNI00_015234</name>
</gene>
<dbReference type="SUPFAM" id="SSF144232">
    <property type="entry name" value="HIT/MYND zinc finger-like"/>
    <property type="match status" value="1"/>
</dbReference>
<evidence type="ECO:0000313" key="8">
    <source>
        <dbReference type="Proteomes" id="UP001383192"/>
    </source>
</evidence>
<evidence type="ECO:0000313" key="7">
    <source>
        <dbReference type="EMBL" id="KAK7027398.1"/>
    </source>
</evidence>
<dbReference type="InterPro" id="IPR002893">
    <property type="entry name" value="Znf_MYND"/>
</dbReference>
<evidence type="ECO:0000256" key="3">
    <source>
        <dbReference type="ARBA" id="ARBA00022833"/>
    </source>
</evidence>